<evidence type="ECO:0000256" key="5">
    <source>
        <dbReference type="ARBA" id="ARBA00022777"/>
    </source>
</evidence>
<evidence type="ECO:0000256" key="1">
    <source>
        <dbReference type="ARBA" id="ARBA00012513"/>
    </source>
</evidence>
<dbReference type="InterPro" id="IPR051334">
    <property type="entry name" value="SRPK"/>
</dbReference>
<feature type="region of interest" description="Disordered" evidence="10">
    <location>
        <begin position="363"/>
        <end position="382"/>
    </location>
</feature>
<evidence type="ECO:0000256" key="6">
    <source>
        <dbReference type="ARBA" id="ARBA00022840"/>
    </source>
</evidence>
<accession>A0A9W8Q2B7</accession>
<dbReference type="Proteomes" id="UP001152130">
    <property type="component" value="Unassembled WGS sequence"/>
</dbReference>
<dbReference type="OrthoDB" id="5979581at2759"/>
<keyword evidence="4 9" id="KW-0547">Nucleotide-binding</keyword>
<evidence type="ECO:0000313" key="13">
    <source>
        <dbReference type="Proteomes" id="UP001152130"/>
    </source>
</evidence>
<dbReference type="SMART" id="SM00220">
    <property type="entry name" value="S_TKc"/>
    <property type="match status" value="1"/>
</dbReference>
<evidence type="ECO:0000256" key="4">
    <source>
        <dbReference type="ARBA" id="ARBA00022741"/>
    </source>
</evidence>
<dbReference type="GO" id="GO:0004674">
    <property type="term" value="F:protein serine/threonine kinase activity"/>
    <property type="evidence" value="ECO:0007669"/>
    <property type="project" value="UniProtKB-KW"/>
</dbReference>
<keyword evidence="13" id="KW-1185">Reference proteome</keyword>
<dbReference type="SUPFAM" id="SSF56112">
    <property type="entry name" value="Protein kinase-like (PK-like)"/>
    <property type="match status" value="1"/>
</dbReference>
<evidence type="ECO:0000256" key="10">
    <source>
        <dbReference type="SAM" id="MobiDB-lite"/>
    </source>
</evidence>
<dbReference type="PANTHER" id="PTHR47634">
    <property type="entry name" value="PROTEIN KINASE DOMAIN-CONTAINING PROTEIN-RELATED"/>
    <property type="match status" value="1"/>
</dbReference>
<dbReference type="Pfam" id="PF00069">
    <property type="entry name" value="Pkinase"/>
    <property type="match status" value="1"/>
</dbReference>
<dbReference type="GO" id="GO:0005524">
    <property type="term" value="F:ATP binding"/>
    <property type="evidence" value="ECO:0007669"/>
    <property type="project" value="UniProtKB-UniRule"/>
</dbReference>
<evidence type="ECO:0000256" key="2">
    <source>
        <dbReference type="ARBA" id="ARBA00022527"/>
    </source>
</evidence>
<comment type="caution">
    <text evidence="12">The sequence shown here is derived from an EMBL/GenBank/DDBJ whole genome shotgun (WGS) entry which is preliminary data.</text>
</comment>
<dbReference type="GO" id="GO:0005634">
    <property type="term" value="C:nucleus"/>
    <property type="evidence" value="ECO:0007669"/>
    <property type="project" value="TreeGrafter"/>
</dbReference>
<keyword evidence="3" id="KW-0808">Transferase</keyword>
<gene>
    <name evidence="12" type="ORF">NW766_000637</name>
</gene>
<dbReference type="GO" id="GO:0050684">
    <property type="term" value="P:regulation of mRNA processing"/>
    <property type="evidence" value="ECO:0007669"/>
    <property type="project" value="TreeGrafter"/>
</dbReference>
<name>A0A9W8Q2B7_9HYPO</name>
<sequence length="501" mass="57470">MGSLPTDMDTSSNSSDFRFECPQVDDSEYVEAYETGGLPPVHLGDRYDNDRYRIVHKIGFGDNSVLWLARDAVLSSWVALKIVRADKSYKIERDMVGCHNMLFRFNDPHFITYRRYFHIDGPNGRHLCLVLPFCGPNLDSMDRLHPRWARCYSIRAASLLSILHRHNICHGSIRPRNILIHINNLDHLDDDGIYHLLGKPVIDRVRTIDGSIPGPETPRYIVGSIDFLSSRERIIYPDLRIIGFEETFSLFYIPMCMDQPGFLPPEVAIGRRPTPASDIWALGVTILNLRSGRIPFNEDGHGGPSDLINMVEKYLGEIPESWSEPLYDEYDGRPTWNMGHSWQRATLDTCSSSSLKQWISDIQDKPKDLDENENSPDVVSYEDDTHVQSGDWLESDIAAVVNVVDPVYGWDHHKEERPYPEHHSDWFWKPSAIKINGESLHKTKNPDAMMALFPKISPREVDLLYDLVTKTSKYEPRERIGACDIVACDIVRHPWFGLRIV</sequence>
<feature type="binding site" evidence="9">
    <location>
        <position position="81"/>
    </location>
    <ligand>
        <name>ATP</name>
        <dbReference type="ChEBI" id="CHEBI:30616"/>
    </ligand>
</feature>
<dbReference type="Gene3D" id="1.10.510.10">
    <property type="entry name" value="Transferase(Phosphotransferase) domain 1"/>
    <property type="match status" value="1"/>
</dbReference>
<evidence type="ECO:0000256" key="7">
    <source>
        <dbReference type="ARBA" id="ARBA00047899"/>
    </source>
</evidence>
<comment type="catalytic activity">
    <reaction evidence="7">
        <text>L-threonyl-[protein] + ATP = O-phospho-L-threonyl-[protein] + ADP + H(+)</text>
        <dbReference type="Rhea" id="RHEA:46608"/>
        <dbReference type="Rhea" id="RHEA-COMP:11060"/>
        <dbReference type="Rhea" id="RHEA-COMP:11605"/>
        <dbReference type="ChEBI" id="CHEBI:15378"/>
        <dbReference type="ChEBI" id="CHEBI:30013"/>
        <dbReference type="ChEBI" id="CHEBI:30616"/>
        <dbReference type="ChEBI" id="CHEBI:61977"/>
        <dbReference type="ChEBI" id="CHEBI:456216"/>
        <dbReference type="EC" id="2.7.11.1"/>
    </reaction>
</comment>
<dbReference type="EC" id="2.7.11.1" evidence="1"/>
<keyword evidence="5" id="KW-0418">Kinase</keyword>
<evidence type="ECO:0000256" key="9">
    <source>
        <dbReference type="PROSITE-ProRule" id="PRU10141"/>
    </source>
</evidence>
<dbReference type="PROSITE" id="PS00107">
    <property type="entry name" value="PROTEIN_KINASE_ATP"/>
    <property type="match status" value="1"/>
</dbReference>
<dbReference type="PANTHER" id="PTHR47634:SF9">
    <property type="entry name" value="PROTEIN KINASE DOMAIN-CONTAINING PROTEIN-RELATED"/>
    <property type="match status" value="1"/>
</dbReference>
<dbReference type="Gene3D" id="3.30.200.20">
    <property type="entry name" value="Phosphorylase Kinase, domain 1"/>
    <property type="match status" value="1"/>
</dbReference>
<dbReference type="GO" id="GO:0000245">
    <property type="term" value="P:spliceosomal complex assembly"/>
    <property type="evidence" value="ECO:0007669"/>
    <property type="project" value="TreeGrafter"/>
</dbReference>
<keyword evidence="2" id="KW-0723">Serine/threonine-protein kinase</keyword>
<comment type="catalytic activity">
    <reaction evidence="8">
        <text>L-seryl-[protein] + ATP = O-phospho-L-seryl-[protein] + ADP + H(+)</text>
        <dbReference type="Rhea" id="RHEA:17989"/>
        <dbReference type="Rhea" id="RHEA-COMP:9863"/>
        <dbReference type="Rhea" id="RHEA-COMP:11604"/>
        <dbReference type="ChEBI" id="CHEBI:15378"/>
        <dbReference type="ChEBI" id="CHEBI:29999"/>
        <dbReference type="ChEBI" id="CHEBI:30616"/>
        <dbReference type="ChEBI" id="CHEBI:83421"/>
        <dbReference type="ChEBI" id="CHEBI:456216"/>
        <dbReference type="EC" id="2.7.11.1"/>
    </reaction>
</comment>
<proteinExistence type="predicted"/>
<dbReference type="InterPro" id="IPR017441">
    <property type="entry name" value="Protein_kinase_ATP_BS"/>
</dbReference>
<dbReference type="GO" id="GO:0005737">
    <property type="term" value="C:cytoplasm"/>
    <property type="evidence" value="ECO:0007669"/>
    <property type="project" value="TreeGrafter"/>
</dbReference>
<keyword evidence="6 9" id="KW-0067">ATP-binding</keyword>
<dbReference type="EMBL" id="JAPDHF010000001">
    <property type="protein sequence ID" value="KAJ4024401.1"/>
    <property type="molecule type" value="Genomic_DNA"/>
</dbReference>
<evidence type="ECO:0000256" key="8">
    <source>
        <dbReference type="ARBA" id="ARBA00048679"/>
    </source>
</evidence>
<protein>
    <recommendedName>
        <fullName evidence="1">non-specific serine/threonine protein kinase</fullName>
        <ecNumber evidence="1">2.7.11.1</ecNumber>
    </recommendedName>
</protein>
<organism evidence="12 13">
    <name type="scientific">Fusarium irregulare</name>
    <dbReference type="NCBI Taxonomy" id="2494466"/>
    <lineage>
        <taxon>Eukaryota</taxon>
        <taxon>Fungi</taxon>
        <taxon>Dikarya</taxon>
        <taxon>Ascomycota</taxon>
        <taxon>Pezizomycotina</taxon>
        <taxon>Sordariomycetes</taxon>
        <taxon>Hypocreomycetidae</taxon>
        <taxon>Hypocreales</taxon>
        <taxon>Nectriaceae</taxon>
        <taxon>Fusarium</taxon>
        <taxon>Fusarium incarnatum-equiseti species complex</taxon>
    </lineage>
</organism>
<dbReference type="AlphaFoldDB" id="A0A9W8Q2B7"/>
<evidence type="ECO:0000313" key="12">
    <source>
        <dbReference type="EMBL" id="KAJ4024401.1"/>
    </source>
</evidence>
<dbReference type="PROSITE" id="PS50011">
    <property type="entry name" value="PROTEIN_KINASE_DOM"/>
    <property type="match status" value="1"/>
</dbReference>
<dbReference type="InterPro" id="IPR011009">
    <property type="entry name" value="Kinase-like_dom_sf"/>
</dbReference>
<reference evidence="12" key="1">
    <citation type="submission" date="2022-10" db="EMBL/GenBank/DDBJ databases">
        <title>Fusarium specimens isolated from Avocado Roots.</title>
        <authorList>
            <person name="Stajich J."/>
            <person name="Roper C."/>
            <person name="Heimlech-Rivalta G."/>
        </authorList>
    </citation>
    <scope>NUCLEOTIDE SEQUENCE</scope>
    <source>
        <strain evidence="12">CF00143</strain>
    </source>
</reference>
<evidence type="ECO:0000259" key="11">
    <source>
        <dbReference type="PROSITE" id="PS50011"/>
    </source>
</evidence>
<dbReference type="InterPro" id="IPR000719">
    <property type="entry name" value="Prot_kinase_dom"/>
</dbReference>
<evidence type="ECO:0000256" key="3">
    <source>
        <dbReference type="ARBA" id="ARBA00022679"/>
    </source>
</evidence>
<feature type="domain" description="Protein kinase" evidence="11">
    <location>
        <begin position="52"/>
        <end position="496"/>
    </location>
</feature>